<protein>
    <recommendedName>
        <fullName evidence="4">Cytokinin riboside 5'-monophosphate phosphoribohydrolase</fullName>
    </recommendedName>
</protein>
<dbReference type="PANTHER" id="PTHR31223:SF70">
    <property type="entry name" value="LOG FAMILY PROTEIN YJL055W"/>
    <property type="match status" value="1"/>
</dbReference>
<evidence type="ECO:0000313" key="2">
    <source>
        <dbReference type="EMBL" id="KAG7561974.1"/>
    </source>
</evidence>
<dbReference type="EMBL" id="JABELV010000042">
    <property type="protein sequence ID" value="KAG7561974.1"/>
    <property type="molecule type" value="Genomic_DNA"/>
</dbReference>
<keyword evidence="3" id="KW-1185">Reference proteome</keyword>
<dbReference type="InterPro" id="IPR031100">
    <property type="entry name" value="LOG_fam"/>
</dbReference>
<dbReference type="SUPFAM" id="SSF102405">
    <property type="entry name" value="MCP/YpsA-like"/>
    <property type="match status" value="1"/>
</dbReference>
<dbReference type="GO" id="GO:0009691">
    <property type="term" value="P:cytokinin biosynthetic process"/>
    <property type="evidence" value="ECO:0007669"/>
    <property type="project" value="InterPro"/>
</dbReference>
<evidence type="ECO:0000313" key="3">
    <source>
        <dbReference type="Proteomes" id="UP000812966"/>
    </source>
</evidence>
<feature type="compositionally biased region" description="Basic and acidic residues" evidence="1">
    <location>
        <begin position="96"/>
        <end position="109"/>
    </location>
</feature>
<sequence>MSPEPICVFCASSPGTSPVYEAAARSVGEAIAKSGRKLVYGGGVRGMMGFVSDAALQAGGLVHGIIPQALTGRAAERAVRKLRSPTEAEATPESGGGKEAEVEGSKEGTGEEVGTDARVSDRFTSEVVNTMHERKQRMADLSQGGFIVLPGGFGTFEEVMEMTTWSQLRIHRLPVVVLNVNGFYTPLKQQIELAVQEGFIAPANMSLIEFVDLEARDDPMLDWGKRGMEAVERWSVDDSAGYQLSWSSEEGKPLGRKA</sequence>
<dbReference type="Pfam" id="PF03641">
    <property type="entry name" value="Lysine_decarbox"/>
    <property type="match status" value="1"/>
</dbReference>
<feature type="region of interest" description="Disordered" evidence="1">
    <location>
        <begin position="80"/>
        <end position="120"/>
    </location>
</feature>
<evidence type="ECO:0000256" key="1">
    <source>
        <dbReference type="SAM" id="MobiDB-lite"/>
    </source>
</evidence>
<dbReference type="GO" id="GO:0016799">
    <property type="term" value="F:hydrolase activity, hydrolyzing N-glycosyl compounds"/>
    <property type="evidence" value="ECO:0007669"/>
    <property type="project" value="TreeGrafter"/>
</dbReference>
<dbReference type="NCBIfam" id="TIGR00730">
    <property type="entry name" value="Rossman fold protein, TIGR00730 family"/>
    <property type="match status" value="1"/>
</dbReference>
<evidence type="ECO:0008006" key="4">
    <source>
        <dbReference type="Google" id="ProtNLM"/>
    </source>
</evidence>
<name>A0A8K0JMC8_9TREE</name>
<comment type="caution">
    <text evidence="2">The sequence shown here is derived from an EMBL/GenBank/DDBJ whole genome shotgun (WGS) entry which is preliminary data.</text>
</comment>
<dbReference type="InterPro" id="IPR005269">
    <property type="entry name" value="LOG"/>
</dbReference>
<proteinExistence type="predicted"/>
<dbReference type="Proteomes" id="UP000812966">
    <property type="component" value="Unassembled WGS sequence"/>
</dbReference>
<gene>
    <name evidence="2" type="ORF">FFLO_02614</name>
</gene>
<dbReference type="PANTHER" id="PTHR31223">
    <property type="entry name" value="LOG FAMILY PROTEIN YJL055W"/>
    <property type="match status" value="1"/>
</dbReference>
<organism evidence="2 3">
    <name type="scientific">Filobasidium floriforme</name>
    <dbReference type="NCBI Taxonomy" id="5210"/>
    <lineage>
        <taxon>Eukaryota</taxon>
        <taxon>Fungi</taxon>
        <taxon>Dikarya</taxon>
        <taxon>Basidiomycota</taxon>
        <taxon>Agaricomycotina</taxon>
        <taxon>Tremellomycetes</taxon>
        <taxon>Filobasidiales</taxon>
        <taxon>Filobasidiaceae</taxon>
        <taxon>Filobasidium</taxon>
    </lineage>
</organism>
<dbReference type="AlphaFoldDB" id="A0A8K0JMC8"/>
<reference evidence="2" key="1">
    <citation type="submission" date="2020-04" db="EMBL/GenBank/DDBJ databases">
        <title>Analysis of mating type loci in Filobasidium floriforme.</title>
        <authorList>
            <person name="Nowrousian M."/>
        </authorList>
    </citation>
    <scope>NUCLEOTIDE SEQUENCE</scope>
    <source>
        <strain evidence="2">CBS 6242</strain>
    </source>
</reference>
<dbReference type="Gene3D" id="3.40.50.450">
    <property type="match status" value="1"/>
</dbReference>
<dbReference type="OrthoDB" id="414463at2759"/>
<dbReference type="GO" id="GO:0005829">
    <property type="term" value="C:cytosol"/>
    <property type="evidence" value="ECO:0007669"/>
    <property type="project" value="TreeGrafter"/>
</dbReference>
<accession>A0A8K0JMC8</accession>